<name>A0A0A8ZM16_ARUDO</name>
<sequence>MGLVTSSLMSASPASIETTFDMGGRLWGAPWVQWRATRITSRTSSPLNSVSLGSTNSSGRSFSYSSQTLSNI</sequence>
<protein>
    <submittedName>
        <fullName evidence="2">Uncharacterized protein</fullName>
    </submittedName>
</protein>
<feature type="region of interest" description="Disordered" evidence="1">
    <location>
        <begin position="44"/>
        <end position="72"/>
    </location>
</feature>
<accession>A0A0A8ZM16</accession>
<reference evidence="2" key="2">
    <citation type="journal article" date="2015" name="Data Brief">
        <title>Shoot transcriptome of the giant reed, Arundo donax.</title>
        <authorList>
            <person name="Barrero R.A."/>
            <person name="Guerrero F.D."/>
            <person name="Moolhuijzen P."/>
            <person name="Goolsby J.A."/>
            <person name="Tidwell J."/>
            <person name="Bellgard S.E."/>
            <person name="Bellgard M.I."/>
        </authorList>
    </citation>
    <scope>NUCLEOTIDE SEQUENCE</scope>
    <source>
        <tissue evidence="2">Shoot tissue taken approximately 20 cm above the soil surface</tissue>
    </source>
</reference>
<dbReference type="EMBL" id="GBRH01262008">
    <property type="protein sequence ID" value="JAD35887.1"/>
    <property type="molecule type" value="Transcribed_RNA"/>
</dbReference>
<dbReference type="AlphaFoldDB" id="A0A0A8ZM16"/>
<proteinExistence type="predicted"/>
<evidence type="ECO:0000313" key="2">
    <source>
        <dbReference type="EMBL" id="JAD35887.1"/>
    </source>
</evidence>
<evidence type="ECO:0000256" key="1">
    <source>
        <dbReference type="SAM" id="MobiDB-lite"/>
    </source>
</evidence>
<organism evidence="2">
    <name type="scientific">Arundo donax</name>
    <name type="common">Giant reed</name>
    <name type="synonym">Donax arundinaceus</name>
    <dbReference type="NCBI Taxonomy" id="35708"/>
    <lineage>
        <taxon>Eukaryota</taxon>
        <taxon>Viridiplantae</taxon>
        <taxon>Streptophyta</taxon>
        <taxon>Embryophyta</taxon>
        <taxon>Tracheophyta</taxon>
        <taxon>Spermatophyta</taxon>
        <taxon>Magnoliopsida</taxon>
        <taxon>Liliopsida</taxon>
        <taxon>Poales</taxon>
        <taxon>Poaceae</taxon>
        <taxon>PACMAD clade</taxon>
        <taxon>Arundinoideae</taxon>
        <taxon>Arundineae</taxon>
        <taxon>Arundo</taxon>
    </lineage>
</organism>
<reference evidence="2" key="1">
    <citation type="submission" date="2014-09" db="EMBL/GenBank/DDBJ databases">
        <authorList>
            <person name="Magalhaes I.L.F."/>
            <person name="Oliveira U."/>
            <person name="Santos F.R."/>
            <person name="Vidigal T.H.D.A."/>
            <person name="Brescovit A.D."/>
            <person name="Santos A.J."/>
        </authorList>
    </citation>
    <scope>NUCLEOTIDE SEQUENCE</scope>
    <source>
        <tissue evidence="2">Shoot tissue taken approximately 20 cm above the soil surface</tissue>
    </source>
</reference>